<dbReference type="Pfam" id="PF08590">
    <property type="entry name" value="DUF1771"/>
    <property type="match status" value="3"/>
</dbReference>
<keyword evidence="3" id="KW-1185">Reference proteome</keyword>
<evidence type="ECO:0000313" key="2">
    <source>
        <dbReference type="EMBL" id="OAX33894.1"/>
    </source>
</evidence>
<evidence type="ECO:0000313" key="3">
    <source>
        <dbReference type="Proteomes" id="UP000092154"/>
    </source>
</evidence>
<dbReference type="EMBL" id="KV448688">
    <property type="protein sequence ID" value="OAX33894.1"/>
    <property type="molecule type" value="Genomic_DNA"/>
</dbReference>
<dbReference type="OrthoDB" id="3231855at2759"/>
<organism evidence="2 3">
    <name type="scientific">Rhizopogon vinicolor AM-OR11-026</name>
    <dbReference type="NCBI Taxonomy" id="1314800"/>
    <lineage>
        <taxon>Eukaryota</taxon>
        <taxon>Fungi</taxon>
        <taxon>Dikarya</taxon>
        <taxon>Basidiomycota</taxon>
        <taxon>Agaricomycotina</taxon>
        <taxon>Agaricomycetes</taxon>
        <taxon>Agaricomycetidae</taxon>
        <taxon>Boletales</taxon>
        <taxon>Suillineae</taxon>
        <taxon>Rhizopogonaceae</taxon>
        <taxon>Rhizopogon</taxon>
    </lineage>
</organism>
<dbReference type="InterPro" id="IPR002625">
    <property type="entry name" value="Smr_dom"/>
</dbReference>
<dbReference type="STRING" id="1314800.A0A1B7MMR1"/>
<dbReference type="Proteomes" id="UP000092154">
    <property type="component" value="Unassembled WGS sequence"/>
</dbReference>
<reference evidence="2 3" key="1">
    <citation type="submission" date="2016-06" db="EMBL/GenBank/DDBJ databases">
        <title>Comparative genomics of the ectomycorrhizal sister species Rhizopogon vinicolor and Rhizopogon vesiculosus (Basidiomycota: Boletales) reveals a divergence of the mating type B locus.</title>
        <authorList>
            <consortium name="DOE Joint Genome Institute"/>
            <person name="Mujic A.B."/>
            <person name="Kuo A."/>
            <person name="Tritt A."/>
            <person name="Lipzen A."/>
            <person name="Chen C."/>
            <person name="Johnson J."/>
            <person name="Sharma A."/>
            <person name="Barry K."/>
            <person name="Grigoriev I.V."/>
            <person name="Spatafora J.W."/>
        </authorList>
    </citation>
    <scope>NUCLEOTIDE SEQUENCE [LARGE SCALE GENOMIC DNA]</scope>
    <source>
        <strain evidence="2 3">AM-OR11-026</strain>
    </source>
</reference>
<gene>
    <name evidence="2" type="ORF">K503DRAFT_725233</name>
</gene>
<dbReference type="Pfam" id="PF01713">
    <property type="entry name" value="Smr"/>
    <property type="match status" value="1"/>
</dbReference>
<dbReference type="AlphaFoldDB" id="A0A1B7MMR1"/>
<dbReference type="InterPro" id="IPR013899">
    <property type="entry name" value="DUF1771"/>
</dbReference>
<evidence type="ECO:0000259" key="1">
    <source>
        <dbReference type="PROSITE" id="PS50828"/>
    </source>
</evidence>
<accession>A0A1B7MMR1</accession>
<dbReference type="PANTHER" id="PTHR47417">
    <property type="entry name" value="SMR DOMAIN-CONTAINING PROTEIN YPL199C"/>
    <property type="match status" value="1"/>
</dbReference>
<dbReference type="InterPro" id="IPR036063">
    <property type="entry name" value="Smr_dom_sf"/>
</dbReference>
<dbReference type="InterPro" id="IPR053020">
    <property type="entry name" value="Smr_domain_protein"/>
</dbReference>
<feature type="domain" description="Smr" evidence="1">
    <location>
        <begin position="212"/>
        <end position="288"/>
    </location>
</feature>
<dbReference type="InParanoid" id="A0A1B7MMR1"/>
<proteinExistence type="predicted"/>
<dbReference type="PROSITE" id="PS50828">
    <property type="entry name" value="SMR"/>
    <property type="match status" value="1"/>
</dbReference>
<dbReference type="SMART" id="SM00463">
    <property type="entry name" value="SMR"/>
    <property type="match status" value="1"/>
</dbReference>
<dbReference type="FunCoup" id="A0A1B7MMR1">
    <property type="interactions" value="3"/>
</dbReference>
<protein>
    <submittedName>
        <fullName evidence="2">DUF1771-domain-containing protein</fullName>
    </submittedName>
</protein>
<sequence length="288" mass="32155">MAEFLPQRKAAFARNEKGLAKELSLNGLAHKANMEFLDKEASANIFQAPEVGVEPLVIDPHEDHESLCFKARHQENWMAEFFRQSNAAFARNEKGLAKEPFLNGLAHKANMELLDREASAKIFQAPEVGVVPLVIDPHEDHESLRFRARSEGNLMSEYFQQATNAFARNEKGLAKELSLKGQMHKANMVRLNKEASAKIFQENNEHSKPGEVDLHGLYVKEAISYSDKALKEARQRGNSQIRLIAGKGLHSDGHVAKLEPALEGLMRQHNLPAEVDPQNSGILIVQLA</sequence>
<dbReference type="SUPFAM" id="SSF160443">
    <property type="entry name" value="SMR domain-like"/>
    <property type="match status" value="1"/>
</dbReference>
<dbReference type="Gene3D" id="3.30.1370.110">
    <property type="match status" value="1"/>
</dbReference>
<name>A0A1B7MMR1_9AGAM</name>
<dbReference type="PANTHER" id="PTHR47417:SF1">
    <property type="entry name" value="SMR DOMAIN-CONTAINING PROTEIN YPL199C"/>
    <property type="match status" value="1"/>
</dbReference>
<dbReference type="SMART" id="SM01162">
    <property type="entry name" value="DUF1771"/>
    <property type="match status" value="3"/>
</dbReference>